<dbReference type="SUPFAM" id="SSF53901">
    <property type="entry name" value="Thiolase-like"/>
    <property type="match status" value="1"/>
</dbReference>
<keyword evidence="2" id="KW-1185">Reference proteome</keyword>
<protein>
    <submittedName>
        <fullName evidence="1">Uncharacterized protein</fullName>
    </submittedName>
</protein>
<dbReference type="GO" id="GO:0016746">
    <property type="term" value="F:acyltransferase activity"/>
    <property type="evidence" value="ECO:0007669"/>
    <property type="project" value="InterPro"/>
</dbReference>
<dbReference type="KEGG" id="sale:EPH95_03325"/>
<sequence length="75" mass="8302">MGLAPAVEQLIQSTGNRKENIGVWELASLSLAVIRERGFPQDEVNRNGGAIAGTFAWGYRRVDYDIAPLRNESQK</sequence>
<evidence type="ECO:0000313" key="1">
    <source>
        <dbReference type="EMBL" id="QDI92971.1"/>
    </source>
</evidence>
<proteinExistence type="predicted"/>
<accession>A0A514LNM6</accession>
<organism evidence="1 2">
    <name type="scientific">Salicibibacter halophilus</name>
    <dbReference type="NCBI Taxonomy" id="2502791"/>
    <lineage>
        <taxon>Bacteria</taxon>
        <taxon>Bacillati</taxon>
        <taxon>Bacillota</taxon>
        <taxon>Bacilli</taxon>
        <taxon>Bacillales</taxon>
        <taxon>Bacillaceae</taxon>
        <taxon>Salicibibacter</taxon>
    </lineage>
</organism>
<name>A0A514LNM6_9BACI</name>
<dbReference type="InterPro" id="IPR016039">
    <property type="entry name" value="Thiolase-like"/>
</dbReference>
<gene>
    <name evidence="1" type="ORF">EPH95_03325</name>
</gene>
<evidence type="ECO:0000313" key="2">
    <source>
        <dbReference type="Proteomes" id="UP000319756"/>
    </source>
</evidence>
<dbReference type="Proteomes" id="UP000319756">
    <property type="component" value="Chromosome"/>
</dbReference>
<reference evidence="2" key="1">
    <citation type="submission" date="2019-01" db="EMBL/GenBank/DDBJ databases">
        <title>Genomic analysis of Salicibibacter sp. NKC3-5.</title>
        <authorList>
            <person name="Oh Y.J."/>
        </authorList>
    </citation>
    <scope>NUCLEOTIDE SEQUENCE [LARGE SCALE GENOMIC DNA]</scope>
    <source>
        <strain evidence="2">NKC3-5</strain>
    </source>
</reference>
<dbReference type="EMBL" id="CP035485">
    <property type="protein sequence ID" value="QDI92971.1"/>
    <property type="molecule type" value="Genomic_DNA"/>
</dbReference>
<dbReference type="Gene3D" id="3.40.47.10">
    <property type="match status" value="1"/>
</dbReference>
<dbReference type="AlphaFoldDB" id="A0A514LNM6"/>